<protein>
    <submittedName>
        <fullName evidence="1">Uncharacterized protein</fullName>
    </submittedName>
</protein>
<dbReference type="STRING" id="856793.MICA_8"/>
<gene>
    <name evidence="1" type="ordered locus">MICA_8</name>
</gene>
<evidence type="ECO:0000313" key="1">
    <source>
        <dbReference type="EMBL" id="AEP08356.1"/>
    </source>
</evidence>
<dbReference type="KEGG" id="mai:MICA_8"/>
<dbReference type="HOGENOM" id="CLU_3330106_0_0_5"/>
<evidence type="ECO:0000313" key="2">
    <source>
        <dbReference type="Proteomes" id="UP000009286"/>
    </source>
</evidence>
<keyword evidence="2" id="KW-1185">Reference proteome</keyword>
<sequence length="41" mass="4759">MFFLGMIRPRERMTDMIPTIEKGTADRIGLKPVRAKNDPVR</sequence>
<name>G2KLC0_MICAA</name>
<proteinExistence type="predicted"/>
<dbReference type="AlphaFoldDB" id="G2KLC0"/>
<dbReference type="EMBL" id="CP002382">
    <property type="protein sequence ID" value="AEP08356.1"/>
    <property type="molecule type" value="Genomic_DNA"/>
</dbReference>
<organism evidence="1 2">
    <name type="scientific">Micavibrio aeruginosavorus (strain ARL-13)</name>
    <dbReference type="NCBI Taxonomy" id="856793"/>
    <lineage>
        <taxon>Bacteria</taxon>
        <taxon>Pseudomonadati</taxon>
        <taxon>Bdellovibrionota</taxon>
        <taxon>Bdellovibrionia</taxon>
        <taxon>Bdellovibrionales</taxon>
        <taxon>Pseudobdellovibrionaceae</taxon>
        <taxon>Micavibrio</taxon>
    </lineage>
</organism>
<accession>G2KLC0</accession>
<dbReference type="Proteomes" id="UP000009286">
    <property type="component" value="Chromosome"/>
</dbReference>
<reference evidence="1 2" key="1">
    <citation type="journal article" date="2011" name="BMC Genomics">
        <title>Genomic insights into an obligate epibiotic bacterial predator: Micavibrio aeruginosavorus ARL-13.</title>
        <authorList>
            <person name="Wang Z."/>
            <person name="Kadouri D."/>
            <person name="Wu M."/>
        </authorList>
    </citation>
    <scope>NUCLEOTIDE SEQUENCE [LARGE SCALE GENOMIC DNA]</scope>
    <source>
        <strain evidence="1 2">ARL-13</strain>
    </source>
</reference>